<accession>A0A8R2F813</accession>
<dbReference type="AlphaFoldDB" id="A0A8R2F813"/>
<sequence length="416" mass="49587">MWRMLLNSEGVLDEEFTTLKKNDFALGYMDHNQEHNLMRYGYKTICFDGTHGTNPNDFILHTILVTDVDCGGYPVAFLLSNRNDEVFMKQKLFCTWHVHKAWRKNFLKINNKKKRVTVRKILYDLSTELDEEEFKNKLYTFLSNNDEDLQNFLDYFFKYYSQNPQYWAYCDRQYAGCNTNMDLESFHRVLKEKIICRLKVTIVYNCLCYLEKYLTMKDNDIQKKQIRTKRTNKLKVLRINHKKIEIEPKCSIKPLSFNSWHIESFTDEKYTLCPDHSIRNNMCKHIHAVCMYNLNNEQNIHLDKDKGKNNTEIAQDQQPIENMYQNQVEHLESARQTHQVDDILLDHLRNKILKEIEQSLQNVKTKDQLQQINRKLIAPIHAFVSASNVETVPLTKNKSKRGKMALKKRIFDKNNF</sequence>
<protein>
    <recommendedName>
        <fullName evidence="3">SWIM-type domain-containing protein</fullName>
    </recommendedName>
</protein>
<dbReference type="OrthoDB" id="6607585at2759"/>
<reference evidence="2" key="1">
    <citation type="submission" date="2010-06" db="EMBL/GenBank/DDBJ databases">
        <authorList>
            <person name="Jiang H."/>
            <person name="Abraham K."/>
            <person name="Ali S."/>
            <person name="Alsbrooks S.L."/>
            <person name="Anim B.N."/>
            <person name="Anosike U.S."/>
            <person name="Attaway T."/>
            <person name="Bandaranaike D.P."/>
            <person name="Battles P.K."/>
            <person name="Bell S.N."/>
            <person name="Bell A.V."/>
            <person name="Beltran B."/>
            <person name="Bickham C."/>
            <person name="Bustamante Y."/>
            <person name="Caleb T."/>
            <person name="Canada A."/>
            <person name="Cardenas V."/>
            <person name="Carter K."/>
            <person name="Chacko J."/>
            <person name="Chandrabose M.N."/>
            <person name="Chavez D."/>
            <person name="Chavez A."/>
            <person name="Chen L."/>
            <person name="Chu H.-S."/>
            <person name="Claassen K.J."/>
            <person name="Cockrell R."/>
            <person name="Collins M."/>
            <person name="Cooper J.A."/>
            <person name="Cree A."/>
            <person name="Curry S.M."/>
            <person name="Da Y."/>
            <person name="Dao M.D."/>
            <person name="Das B."/>
            <person name="Davila M.-L."/>
            <person name="Davy-Carroll L."/>
            <person name="Denson S."/>
            <person name="Dinh H."/>
            <person name="Ebong V.E."/>
            <person name="Edwards J.R."/>
            <person name="Egan A."/>
            <person name="El-Daye J."/>
            <person name="Escobedo L."/>
            <person name="Fernandez S."/>
            <person name="Fernando P.R."/>
            <person name="Flagg N."/>
            <person name="Forbes L.D."/>
            <person name="Fowler R.G."/>
            <person name="Fu Q."/>
            <person name="Gabisi R.A."/>
            <person name="Ganer J."/>
            <person name="Garbino Pronczuk A."/>
            <person name="Garcia R.M."/>
            <person name="Garner T."/>
            <person name="Garrett T.E."/>
            <person name="Gonzalez D.A."/>
            <person name="Hamid H."/>
            <person name="Hawkins E.S."/>
            <person name="Hirani K."/>
            <person name="Hogues M.E."/>
            <person name="Hollins B."/>
            <person name="Hsiao C.-H."/>
            <person name="Jabil R."/>
            <person name="James M.L."/>
            <person name="Jhangiani S.N."/>
            <person name="Johnson B."/>
            <person name="Johnson Q."/>
            <person name="Joshi V."/>
            <person name="Kalu J.B."/>
            <person name="Kam C."/>
            <person name="Kashfia A."/>
            <person name="Keebler J."/>
            <person name="Kisamo H."/>
            <person name="Kovar C.L."/>
            <person name="Lago L.A."/>
            <person name="Lai C.-Y."/>
            <person name="Laidlaw J."/>
            <person name="Lara F."/>
            <person name="Le T.-K."/>
            <person name="Lee S.L."/>
            <person name="Legall F.H."/>
            <person name="Lemon S.J."/>
            <person name="Lewis L.R."/>
            <person name="Li B."/>
            <person name="Liu Y."/>
            <person name="Liu Y.-S."/>
            <person name="Lopez J."/>
            <person name="Lozado R.J."/>
            <person name="Lu J."/>
            <person name="Madu R.C."/>
            <person name="Maheshwari M."/>
            <person name="Maheshwari R."/>
            <person name="Malloy K."/>
            <person name="Martinez E."/>
            <person name="Mathew T."/>
            <person name="Mercado I.C."/>
            <person name="Mercado C."/>
            <person name="Meyer B."/>
            <person name="Montgomery K."/>
            <person name="Morgan M.B."/>
            <person name="Munidasa M."/>
            <person name="Nazareth L.V."/>
            <person name="Nelson J."/>
            <person name="Ng B.M."/>
            <person name="Nguyen N.B."/>
            <person name="Nguyen P.Q."/>
            <person name="Nguyen T."/>
            <person name="Obregon M."/>
            <person name="Okwuonu G.O."/>
            <person name="Onwere C.G."/>
            <person name="Orozco G."/>
            <person name="Parra A."/>
            <person name="Patel S."/>
            <person name="Patil S."/>
            <person name="Perez A."/>
            <person name="Perez Y."/>
            <person name="Pham C."/>
            <person name="Primus E.L."/>
            <person name="Pu L.-L."/>
            <person name="Puazo M."/>
            <person name="Qin X."/>
            <person name="Quiroz J.B."/>
            <person name="Reese J."/>
            <person name="Richards S."/>
            <person name="Rives C.M."/>
            <person name="Robberts R."/>
            <person name="Ruiz S.J."/>
            <person name="Ruiz M.J."/>
            <person name="Santibanez J."/>
            <person name="Schneider B.W."/>
            <person name="Sisson I."/>
            <person name="Smith M."/>
            <person name="Sodergren E."/>
            <person name="Song X.-Z."/>
            <person name="Song B.B."/>
            <person name="Summersgill H."/>
            <person name="Thelus R."/>
            <person name="Thornton R.D."/>
            <person name="Trejos Z.Y."/>
            <person name="Usmani K."/>
            <person name="Vattathil S."/>
            <person name="Villasana D."/>
            <person name="Walker D.L."/>
            <person name="Wang S."/>
            <person name="Wang K."/>
            <person name="White C.S."/>
            <person name="Williams A.C."/>
            <person name="Williamson J."/>
            <person name="Wilson K."/>
            <person name="Woghiren I.O."/>
            <person name="Woodworth J.R."/>
            <person name="Worley K.C."/>
            <person name="Wright R.A."/>
            <person name="Wu W."/>
            <person name="Young L."/>
            <person name="Zhang L."/>
            <person name="Zhang J."/>
            <person name="Zhu Y."/>
            <person name="Muzny D.M."/>
            <person name="Weinstock G."/>
            <person name="Gibbs R.A."/>
        </authorList>
    </citation>
    <scope>NUCLEOTIDE SEQUENCE [LARGE SCALE GENOMIC DNA]</scope>
    <source>
        <strain evidence="2">LSR1</strain>
    </source>
</reference>
<proteinExistence type="predicted"/>
<evidence type="ECO:0000313" key="1">
    <source>
        <dbReference type="EnsemblMetazoa" id="XP_008182907.1"/>
    </source>
</evidence>
<name>A0A8R2F813_ACYPI</name>
<dbReference type="RefSeq" id="XP_008182907.1">
    <property type="nucleotide sequence ID" value="XM_008184685.1"/>
</dbReference>
<dbReference type="Proteomes" id="UP000007819">
    <property type="component" value="Chromosome X"/>
</dbReference>
<keyword evidence="2" id="KW-1185">Reference proteome</keyword>
<dbReference type="PANTHER" id="PTHR33977">
    <property type="entry name" value="ZINC ION BINDING PROTEIN"/>
    <property type="match status" value="1"/>
</dbReference>
<dbReference type="PANTHER" id="PTHR33977:SF1">
    <property type="entry name" value="ZINC ION BINDING PROTEIN"/>
    <property type="match status" value="1"/>
</dbReference>
<reference evidence="1" key="2">
    <citation type="submission" date="2022-06" db="UniProtKB">
        <authorList>
            <consortium name="EnsemblMetazoa"/>
        </authorList>
    </citation>
    <scope>IDENTIFICATION</scope>
</reference>
<evidence type="ECO:0008006" key="3">
    <source>
        <dbReference type="Google" id="ProtNLM"/>
    </source>
</evidence>
<dbReference type="EnsemblMetazoa" id="XM_008184685.1">
    <property type="protein sequence ID" value="XP_008182907.1"/>
    <property type="gene ID" value="LOC103309388"/>
</dbReference>
<evidence type="ECO:0000313" key="2">
    <source>
        <dbReference type="Proteomes" id="UP000007819"/>
    </source>
</evidence>
<dbReference type="GeneID" id="103309388"/>
<organism evidence="1 2">
    <name type="scientific">Acyrthosiphon pisum</name>
    <name type="common">Pea aphid</name>
    <dbReference type="NCBI Taxonomy" id="7029"/>
    <lineage>
        <taxon>Eukaryota</taxon>
        <taxon>Metazoa</taxon>
        <taxon>Ecdysozoa</taxon>
        <taxon>Arthropoda</taxon>
        <taxon>Hexapoda</taxon>
        <taxon>Insecta</taxon>
        <taxon>Pterygota</taxon>
        <taxon>Neoptera</taxon>
        <taxon>Paraneoptera</taxon>
        <taxon>Hemiptera</taxon>
        <taxon>Sternorrhyncha</taxon>
        <taxon>Aphidomorpha</taxon>
        <taxon>Aphidoidea</taxon>
        <taxon>Aphididae</taxon>
        <taxon>Macrosiphini</taxon>
        <taxon>Acyrthosiphon</taxon>
    </lineage>
</organism>
<dbReference type="KEGG" id="api:103309388"/>